<evidence type="ECO:0000256" key="4">
    <source>
        <dbReference type="ARBA" id="ARBA00035206"/>
    </source>
</evidence>
<comment type="subunit">
    <text evidence="5">Part of the 50S ribosomal subunit.</text>
</comment>
<gene>
    <name evidence="5 9" type="primary">rplX</name>
</gene>
<comment type="function">
    <text evidence="5">One of the proteins that surrounds the polypeptide exit tunnel on the outside of the subunit.</text>
</comment>
<dbReference type="InterPro" id="IPR005824">
    <property type="entry name" value="KOW"/>
</dbReference>
<dbReference type="InterPro" id="IPR003256">
    <property type="entry name" value="Ribosomal_uL24"/>
</dbReference>
<dbReference type="PANTHER" id="PTHR12903">
    <property type="entry name" value="MITOCHONDRIAL RIBOSOMAL PROTEIN L24"/>
    <property type="match status" value="1"/>
</dbReference>
<evidence type="ECO:0000256" key="3">
    <source>
        <dbReference type="ARBA" id="ARBA00023274"/>
    </source>
</evidence>
<evidence type="ECO:0000313" key="9">
    <source>
        <dbReference type="EMBL" id="AKQ02022.1"/>
    </source>
</evidence>
<dbReference type="Gene3D" id="2.30.30.30">
    <property type="match status" value="1"/>
</dbReference>
<proteinExistence type="inferred from homology"/>
<comment type="similarity">
    <text evidence="1 5 6">Belongs to the universal ribosomal protein uL24 family.</text>
</comment>
<evidence type="ECO:0000259" key="8">
    <source>
        <dbReference type="SMART" id="SM00739"/>
    </source>
</evidence>
<dbReference type="EMBL" id="KT006988">
    <property type="protein sequence ID" value="AKQ02022.1"/>
    <property type="molecule type" value="Genomic_DNA"/>
</dbReference>
<dbReference type="NCBIfam" id="TIGR01079">
    <property type="entry name" value="rplX_bact"/>
    <property type="match status" value="1"/>
</dbReference>
<dbReference type="InterPro" id="IPR041988">
    <property type="entry name" value="Ribosomal_uL24_KOW"/>
</dbReference>
<dbReference type="GO" id="GO:0006412">
    <property type="term" value="P:translation"/>
    <property type="evidence" value="ECO:0007669"/>
    <property type="project" value="UniProtKB-UniRule"/>
</dbReference>
<dbReference type="SMART" id="SM00739">
    <property type="entry name" value="KOW"/>
    <property type="match status" value="1"/>
</dbReference>
<feature type="region of interest" description="Disordered" evidence="7">
    <location>
        <begin position="78"/>
        <end position="106"/>
    </location>
</feature>
<keyword evidence="3 5" id="KW-0687">Ribonucleoprotein</keyword>
<dbReference type="GO" id="GO:0003735">
    <property type="term" value="F:structural constituent of ribosome"/>
    <property type="evidence" value="ECO:0007669"/>
    <property type="project" value="InterPro"/>
</dbReference>
<keyword evidence="5" id="KW-0694">RNA-binding</keyword>
<dbReference type="GO" id="GO:1990904">
    <property type="term" value="C:ribonucleoprotein complex"/>
    <property type="evidence" value="ECO:0007669"/>
    <property type="project" value="UniProtKB-KW"/>
</dbReference>
<protein>
    <recommendedName>
        <fullName evidence="4 5">Large ribosomal subunit protein uL24</fullName>
    </recommendedName>
</protein>
<dbReference type="InterPro" id="IPR014722">
    <property type="entry name" value="Rib_uL2_dom2"/>
</dbReference>
<keyword evidence="5" id="KW-0699">rRNA-binding</keyword>
<reference evidence="9" key="1">
    <citation type="journal article" date="2015" name="ISME J.">
        <title>Aquifer environment selects for microbial species cohorts in sediment and groundwater.</title>
        <authorList>
            <person name="Hug L.A."/>
            <person name="Thomas B.C."/>
            <person name="Brown C.T."/>
            <person name="Frischkorn K.R."/>
            <person name="Williams K.H."/>
            <person name="Tringe S.G."/>
            <person name="Banfield J.F."/>
        </authorList>
    </citation>
    <scope>NUCLEOTIDE SEQUENCE</scope>
</reference>
<dbReference type="InterPro" id="IPR005825">
    <property type="entry name" value="Ribosomal_uL24_CS"/>
</dbReference>
<dbReference type="HAMAP" id="MF_01326_B">
    <property type="entry name" value="Ribosomal_uL24_B"/>
    <property type="match status" value="1"/>
</dbReference>
<dbReference type="PROSITE" id="PS01108">
    <property type="entry name" value="RIBOSOMAL_L24"/>
    <property type="match status" value="1"/>
</dbReference>
<dbReference type="AlphaFoldDB" id="A0A0H4T6H3"/>
<dbReference type="GO" id="GO:0019843">
    <property type="term" value="F:rRNA binding"/>
    <property type="evidence" value="ECO:0007669"/>
    <property type="project" value="UniProtKB-UniRule"/>
</dbReference>
<evidence type="ECO:0000256" key="2">
    <source>
        <dbReference type="ARBA" id="ARBA00022980"/>
    </source>
</evidence>
<dbReference type="GO" id="GO:0005840">
    <property type="term" value="C:ribosome"/>
    <property type="evidence" value="ECO:0007669"/>
    <property type="project" value="UniProtKB-KW"/>
</dbReference>
<evidence type="ECO:0000256" key="7">
    <source>
        <dbReference type="SAM" id="MobiDB-lite"/>
    </source>
</evidence>
<evidence type="ECO:0000256" key="6">
    <source>
        <dbReference type="RuleBase" id="RU003477"/>
    </source>
</evidence>
<evidence type="ECO:0000256" key="5">
    <source>
        <dbReference type="HAMAP-Rule" id="MF_01326"/>
    </source>
</evidence>
<keyword evidence="2 5" id="KW-0689">Ribosomal protein</keyword>
<accession>A0A0H4T6H3</accession>
<organism evidence="9">
    <name type="scientific">uncultured Chloroflexi bacterium Rifle_16ft_4_minimus_3189</name>
    <dbReference type="NCBI Taxonomy" id="1665068"/>
    <lineage>
        <taxon>Bacteria</taxon>
        <taxon>Bacillati</taxon>
        <taxon>Chloroflexota</taxon>
        <taxon>environmental samples</taxon>
    </lineage>
</organism>
<dbReference type="Pfam" id="PF17136">
    <property type="entry name" value="ribosomal_L24"/>
    <property type="match status" value="1"/>
</dbReference>
<feature type="domain" description="KOW" evidence="8">
    <location>
        <begin position="3"/>
        <end position="30"/>
    </location>
</feature>
<evidence type="ECO:0000256" key="1">
    <source>
        <dbReference type="ARBA" id="ARBA00010618"/>
    </source>
</evidence>
<name>A0A0H4T6H3_9CHLR</name>
<sequence length="106" mass="11414">MARIKKGDTVIVIAGENKGTQGTVQRVDAKTQRVVVTGVNIVKKAQRPVRAGRGQTQTGIIEFEAPIHISNVMLVDPKSSEPTRIGHTVDANGAKRRVTRKSGTET</sequence>
<dbReference type="InterPro" id="IPR057264">
    <property type="entry name" value="Ribosomal_uL24_C"/>
</dbReference>
<comment type="function">
    <text evidence="5">One of two assembly initiator proteins, it binds directly to the 5'-end of the 23S rRNA, where it nucleates assembly of the 50S subunit.</text>
</comment>
<dbReference type="CDD" id="cd06089">
    <property type="entry name" value="KOW_RPL26"/>
    <property type="match status" value="1"/>
</dbReference>
<dbReference type="SUPFAM" id="SSF50104">
    <property type="entry name" value="Translation proteins SH3-like domain"/>
    <property type="match status" value="1"/>
</dbReference>
<dbReference type="InterPro" id="IPR008991">
    <property type="entry name" value="Translation_prot_SH3-like_sf"/>
</dbReference>
<dbReference type="Pfam" id="PF00467">
    <property type="entry name" value="KOW"/>
    <property type="match status" value="1"/>
</dbReference>